<proteinExistence type="inferred from homology"/>
<dbReference type="EMBL" id="CAJRGZ010000019">
    <property type="protein sequence ID" value="CAG5158879.1"/>
    <property type="molecule type" value="Genomic_DNA"/>
</dbReference>
<sequence length="434" mass="46379">METRSKRARSVAAALPTDTISKKSRTHQDVQEKDTEVTLPPVQSALKLHMIRQPYDVTTNHPLPTIQHDSELLVKVQAVGLNPIDWKAPDYNFGIPTLPYISGREFAGTIVKVPNATSPRNIKEGDLVLIPSTDYRDLRKAAFQEYSVASSFNTIRLPPSISLNSGSILGVAFVSAALTLGICMGLDFSSIEAGPDLLNIVRNLEPNSLPTDIRQECLYGISEKERVGAGDYLVIWGASSVCANVTTQIARLAGIKIISVADAAKHGSRLSSTKAIVPDLVVDSHDPQRAIQVIKANTGSRGARFGFDTMGKDTAGYLLNSLAIPTPSSLPSPPSTPLEASSAGQKSHLVGLTGLPKSDIPKGVEMHSVPIKLYHEVPQVGEALSAWCERLLAKGLLVPPDVVGTVDGLGGVNAGLDRMRRREVSGGRLVAVLK</sequence>
<dbReference type="Gene3D" id="3.90.180.10">
    <property type="entry name" value="Medium-chain alcohol dehydrogenases, catalytic domain"/>
    <property type="match status" value="1"/>
</dbReference>
<dbReference type="InterPro" id="IPR052585">
    <property type="entry name" value="Lipid_raft_assoc_Zn_ADH"/>
</dbReference>
<reference evidence="6" key="1">
    <citation type="submission" date="2021-05" db="EMBL/GenBank/DDBJ databases">
        <authorList>
            <person name="Stam R."/>
        </authorList>
    </citation>
    <scope>NUCLEOTIDE SEQUENCE</scope>
    <source>
        <strain evidence="6">CS162</strain>
    </source>
</reference>
<evidence type="ECO:0000256" key="1">
    <source>
        <dbReference type="ARBA" id="ARBA00008072"/>
    </source>
</evidence>
<dbReference type="Proteomes" id="UP000676310">
    <property type="component" value="Unassembled WGS sequence"/>
</dbReference>
<dbReference type="PANTHER" id="PTHR43482:SF2">
    <property type="entry name" value="ZINC-BINDING DEHYDROGENASE FAMILY, PUTATIVE (AFU_ORTHOLOGUE AFUA_3G15030)-RELATED"/>
    <property type="match status" value="1"/>
</dbReference>
<name>A0A8J2N1K7_9PLEO</name>
<dbReference type="OrthoDB" id="201656at2759"/>
<dbReference type="Gene3D" id="3.40.50.720">
    <property type="entry name" value="NAD(P)-binding Rossmann-like Domain"/>
    <property type="match status" value="1"/>
</dbReference>
<evidence type="ECO:0000313" key="6">
    <source>
        <dbReference type="EMBL" id="CAG5158879.1"/>
    </source>
</evidence>
<dbReference type="GeneID" id="67017060"/>
<feature type="domain" description="Alcohol dehydrogenase-like N-terminal" evidence="5">
    <location>
        <begin position="69"/>
        <end position="133"/>
    </location>
</feature>
<keyword evidence="3" id="KW-0560">Oxidoreductase</keyword>
<dbReference type="GO" id="GO:0016651">
    <property type="term" value="F:oxidoreductase activity, acting on NAD(P)H"/>
    <property type="evidence" value="ECO:0007669"/>
    <property type="project" value="InterPro"/>
</dbReference>
<gene>
    <name evidence="6" type="ORF">ALTATR162_LOCUS5298</name>
</gene>
<comment type="caution">
    <text evidence="6">The sequence shown here is derived from an EMBL/GenBank/DDBJ whole genome shotgun (WGS) entry which is preliminary data.</text>
</comment>
<dbReference type="InterPro" id="IPR011032">
    <property type="entry name" value="GroES-like_sf"/>
</dbReference>
<protein>
    <recommendedName>
        <fullName evidence="5">Alcohol dehydrogenase-like N-terminal domain-containing protein</fullName>
    </recommendedName>
</protein>
<evidence type="ECO:0000259" key="5">
    <source>
        <dbReference type="Pfam" id="PF08240"/>
    </source>
</evidence>
<comment type="similarity">
    <text evidence="1">Belongs to the zinc-containing alcohol dehydrogenase family.</text>
</comment>
<accession>A0A8J2N1K7</accession>
<evidence type="ECO:0000256" key="2">
    <source>
        <dbReference type="ARBA" id="ARBA00011245"/>
    </source>
</evidence>
<dbReference type="Pfam" id="PF08240">
    <property type="entry name" value="ADH_N"/>
    <property type="match status" value="1"/>
</dbReference>
<dbReference type="PANTHER" id="PTHR43482">
    <property type="entry name" value="PROTEIN AST1-RELATED"/>
    <property type="match status" value="1"/>
</dbReference>
<organism evidence="6 7">
    <name type="scientific">Alternaria atra</name>
    <dbReference type="NCBI Taxonomy" id="119953"/>
    <lineage>
        <taxon>Eukaryota</taxon>
        <taxon>Fungi</taxon>
        <taxon>Dikarya</taxon>
        <taxon>Ascomycota</taxon>
        <taxon>Pezizomycotina</taxon>
        <taxon>Dothideomycetes</taxon>
        <taxon>Pleosporomycetidae</taxon>
        <taxon>Pleosporales</taxon>
        <taxon>Pleosporineae</taxon>
        <taxon>Pleosporaceae</taxon>
        <taxon>Alternaria</taxon>
        <taxon>Alternaria sect. Ulocladioides</taxon>
    </lineage>
</organism>
<evidence type="ECO:0000313" key="7">
    <source>
        <dbReference type="Proteomes" id="UP000676310"/>
    </source>
</evidence>
<dbReference type="RefSeq" id="XP_043168852.1">
    <property type="nucleotide sequence ID" value="XM_043312917.1"/>
</dbReference>
<feature type="region of interest" description="Disordered" evidence="4">
    <location>
        <begin position="1"/>
        <end position="34"/>
    </location>
</feature>
<keyword evidence="7" id="KW-1185">Reference proteome</keyword>
<dbReference type="CDD" id="cd08249">
    <property type="entry name" value="enoyl_reductase_like"/>
    <property type="match status" value="1"/>
</dbReference>
<evidence type="ECO:0000256" key="3">
    <source>
        <dbReference type="ARBA" id="ARBA00023002"/>
    </source>
</evidence>
<dbReference type="InterPro" id="IPR013154">
    <property type="entry name" value="ADH-like_N"/>
</dbReference>
<dbReference type="SUPFAM" id="SSF51735">
    <property type="entry name" value="NAD(P)-binding Rossmann-fold domains"/>
    <property type="match status" value="1"/>
</dbReference>
<dbReference type="SUPFAM" id="SSF50129">
    <property type="entry name" value="GroES-like"/>
    <property type="match status" value="1"/>
</dbReference>
<dbReference type="AlphaFoldDB" id="A0A8J2N1K7"/>
<evidence type="ECO:0000256" key="4">
    <source>
        <dbReference type="SAM" id="MobiDB-lite"/>
    </source>
</evidence>
<dbReference type="InterPro" id="IPR036291">
    <property type="entry name" value="NAD(P)-bd_dom_sf"/>
</dbReference>
<dbReference type="InterPro" id="IPR047122">
    <property type="entry name" value="Trans-enoyl_RdTase-like"/>
</dbReference>
<comment type="subunit">
    <text evidence="2">Monomer.</text>
</comment>